<proteinExistence type="predicted"/>
<protein>
    <submittedName>
        <fullName evidence="1">Uncharacterized protein</fullName>
    </submittedName>
</protein>
<dbReference type="AlphaFoldDB" id="A0AAW0WKJ5"/>
<reference evidence="1 2" key="1">
    <citation type="journal article" date="2024" name="BMC Genomics">
        <title>Genome assembly of redclaw crayfish (Cherax quadricarinatus) provides insights into its immune adaptation and hypoxia tolerance.</title>
        <authorList>
            <person name="Liu Z."/>
            <person name="Zheng J."/>
            <person name="Li H."/>
            <person name="Fang K."/>
            <person name="Wang S."/>
            <person name="He J."/>
            <person name="Zhou D."/>
            <person name="Weng S."/>
            <person name="Chi M."/>
            <person name="Gu Z."/>
            <person name="He J."/>
            <person name="Li F."/>
            <person name="Wang M."/>
        </authorList>
    </citation>
    <scope>NUCLEOTIDE SEQUENCE [LARGE SCALE GENOMIC DNA]</scope>
    <source>
        <strain evidence="1">ZL_2023a</strain>
    </source>
</reference>
<feature type="non-terminal residue" evidence="1">
    <location>
        <position position="1"/>
    </location>
</feature>
<feature type="non-terminal residue" evidence="1">
    <location>
        <position position="241"/>
    </location>
</feature>
<evidence type="ECO:0000313" key="1">
    <source>
        <dbReference type="EMBL" id="KAK8727954.1"/>
    </source>
</evidence>
<name>A0AAW0WKJ5_CHEQU</name>
<dbReference type="EMBL" id="JARKIK010000074">
    <property type="protein sequence ID" value="KAK8727954.1"/>
    <property type="molecule type" value="Genomic_DNA"/>
</dbReference>
<gene>
    <name evidence="1" type="ORF">OTU49_009529</name>
</gene>
<comment type="caution">
    <text evidence="1">The sequence shown here is derived from an EMBL/GenBank/DDBJ whole genome shotgun (WGS) entry which is preliminary data.</text>
</comment>
<keyword evidence="2" id="KW-1185">Reference proteome</keyword>
<sequence>GRVRSYAALLPYLSSCKVVIIIQGDPDDLPDLPDLLATLTHHHCTDLILHHHYHRADTTTTSDNLLQLVRPRSHLEVFKGCLTGEAVRLLQQCPKTRFLQLAVVSDHHAGCLLPQLHHTVTSTLRLLKKLVLRVSAAVVSASAVTSLPSSEDVALELTDMSDDIVSHACDLAQQLQPPGGYWRIWCYSCTVTVVGIQDMIHHLHHHSVKMRDGLTIFTNVRISPHQQRQLVTLAQTTLNCD</sequence>
<dbReference type="Proteomes" id="UP001445076">
    <property type="component" value="Unassembled WGS sequence"/>
</dbReference>
<accession>A0AAW0WKJ5</accession>
<evidence type="ECO:0000313" key="2">
    <source>
        <dbReference type="Proteomes" id="UP001445076"/>
    </source>
</evidence>
<organism evidence="1 2">
    <name type="scientific">Cherax quadricarinatus</name>
    <name type="common">Australian red claw crayfish</name>
    <dbReference type="NCBI Taxonomy" id="27406"/>
    <lineage>
        <taxon>Eukaryota</taxon>
        <taxon>Metazoa</taxon>
        <taxon>Ecdysozoa</taxon>
        <taxon>Arthropoda</taxon>
        <taxon>Crustacea</taxon>
        <taxon>Multicrustacea</taxon>
        <taxon>Malacostraca</taxon>
        <taxon>Eumalacostraca</taxon>
        <taxon>Eucarida</taxon>
        <taxon>Decapoda</taxon>
        <taxon>Pleocyemata</taxon>
        <taxon>Astacidea</taxon>
        <taxon>Parastacoidea</taxon>
        <taxon>Parastacidae</taxon>
        <taxon>Cherax</taxon>
    </lineage>
</organism>